<name>A0A1H5BWJ8_9NOCA</name>
<feature type="transmembrane region" description="Helical" evidence="9">
    <location>
        <begin position="237"/>
        <end position="261"/>
    </location>
</feature>
<keyword evidence="13" id="KW-1185">Reference proteome</keyword>
<dbReference type="InterPro" id="IPR032694">
    <property type="entry name" value="CopC/D"/>
</dbReference>
<dbReference type="Gene3D" id="2.60.40.1220">
    <property type="match status" value="1"/>
</dbReference>
<feature type="transmembrane region" description="Helical" evidence="9">
    <location>
        <begin position="368"/>
        <end position="391"/>
    </location>
</feature>
<dbReference type="GO" id="GO:0006825">
    <property type="term" value="P:copper ion transport"/>
    <property type="evidence" value="ECO:0007669"/>
    <property type="project" value="InterPro"/>
</dbReference>
<dbReference type="PANTHER" id="PTHR34820">
    <property type="entry name" value="INNER MEMBRANE PROTEIN YEBZ"/>
    <property type="match status" value="1"/>
</dbReference>
<dbReference type="GO" id="GO:0005507">
    <property type="term" value="F:copper ion binding"/>
    <property type="evidence" value="ECO:0007669"/>
    <property type="project" value="InterPro"/>
</dbReference>
<evidence type="ECO:0000256" key="2">
    <source>
        <dbReference type="ARBA" id="ARBA00022475"/>
    </source>
</evidence>
<dbReference type="InterPro" id="IPR007348">
    <property type="entry name" value="CopC_dom"/>
</dbReference>
<reference evidence="13" key="1">
    <citation type="submission" date="2016-10" db="EMBL/GenBank/DDBJ databases">
        <authorList>
            <person name="Varghese N."/>
            <person name="Submissions S."/>
        </authorList>
    </citation>
    <scope>NUCLEOTIDE SEQUENCE [LARGE SCALE GENOMIC DNA]</scope>
    <source>
        <strain evidence="13">DSM 44498</strain>
    </source>
</reference>
<evidence type="ECO:0000256" key="4">
    <source>
        <dbReference type="ARBA" id="ARBA00022723"/>
    </source>
</evidence>
<organism evidence="12 13">
    <name type="scientific">Rhodococcus koreensis</name>
    <dbReference type="NCBI Taxonomy" id="99653"/>
    <lineage>
        <taxon>Bacteria</taxon>
        <taxon>Bacillati</taxon>
        <taxon>Actinomycetota</taxon>
        <taxon>Actinomycetes</taxon>
        <taxon>Mycobacteriales</taxon>
        <taxon>Nocardiaceae</taxon>
        <taxon>Rhodococcus</taxon>
    </lineage>
</organism>
<feature type="transmembrane region" description="Helical" evidence="9">
    <location>
        <begin position="338"/>
        <end position="356"/>
    </location>
</feature>
<evidence type="ECO:0000256" key="6">
    <source>
        <dbReference type="ARBA" id="ARBA00022989"/>
    </source>
</evidence>
<dbReference type="GO" id="GO:0046688">
    <property type="term" value="P:response to copper ion"/>
    <property type="evidence" value="ECO:0007669"/>
    <property type="project" value="InterPro"/>
</dbReference>
<evidence type="ECO:0000313" key="12">
    <source>
        <dbReference type="EMBL" id="SED58581.1"/>
    </source>
</evidence>
<feature type="transmembrane region" description="Helical" evidence="9">
    <location>
        <begin position="415"/>
        <end position="435"/>
    </location>
</feature>
<sequence length="557" mass="58327">MSEPSPPVLVQNDNRRFAVTMTRAVAFSWLLTLFATAAWLAPPASAHATIVSTTPGDGSHVDVSPEVLAFELSEPVTLVEGSAQLIDSTGARHSVATDRVEEGGRRIVFVVDGKIPDGAYLATARVISADTHVVSLSSRFTVGSVTQFGHALDAGVTTTGAEQYLRYPSKSAVYLGVVLSSGLMIAGRWVWPTALGDRRFRTVYRVGTAILTVGLLGRFIVQVAGQSGGLVDASASAVATVLGAQLGVAIVVAVVLNLACFAYPPGTNRTADVLGYLQAASAVVAITLGGHGGSTERWPLAFIGTAAHVYAAALWLGGVCILALVVDGAAQLERWHRVAAGHVVLVSATGLTLAILQVRPIEALFRTSYGLVLTVKVVLVGLVVVAGYLTYRRYRHGTTDPAGDRGENPRRSRTVIVEAALAVAVLAATSLLSSLTPAKDSYTTSVHTELNFGASEILDVEIDSVRRGPQTLTVRFRTPDAGFAAGAALPDVDVELSSAVANVARMPVELTRTGPDGDGLTWISDGVIVPTAGEWKVTVRFEGTHGPKLASFDYEAL</sequence>
<dbReference type="RefSeq" id="WP_143051470.1">
    <property type="nucleotide sequence ID" value="NZ_FNSV01000005.1"/>
</dbReference>
<accession>A0A1H5BWJ8</accession>
<keyword evidence="5" id="KW-0732">Signal</keyword>
<dbReference type="AlphaFoldDB" id="A0A1H5BWJ8"/>
<feature type="domain" description="Copper resistance protein D" evidence="11">
    <location>
        <begin position="331"/>
        <end position="432"/>
    </location>
</feature>
<feature type="transmembrane region" description="Helical" evidence="9">
    <location>
        <begin position="273"/>
        <end position="292"/>
    </location>
</feature>
<evidence type="ECO:0000256" key="8">
    <source>
        <dbReference type="ARBA" id="ARBA00023136"/>
    </source>
</evidence>
<evidence type="ECO:0000256" key="7">
    <source>
        <dbReference type="ARBA" id="ARBA00023008"/>
    </source>
</evidence>
<protein>
    <submittedName>
        <fullName evidence="12">Copper transport protein</fullName>
    </submittedName>
</protein>
<keyword evidence="3 9" id="KW-0812">Transmembrane</keyword>
<dbReference type="PANTHER" id="PTHR34820:SF4">
    <property type="entry name" value="INNER MEMBRANE PROTEIN YEBZ"/>
    <property type="match status" value="1"/>
</dbReference>
<dbReference type="Proteomes" id="UP000183561">
    <property type="component" value="Unassembled WGS sequence"/>
</dbReference>
<keyword evidence="4" id="KW-0479">Metal-binding</keyword>
<dbReference type="GO" id="GO:0042597">
    <property type="term" value="C:periplasmic space"/>
    <property type="evidence" value="ECO:0007669"/>
    <property type="project" value="InterPro"/>
</dbReference>
<dbReference type="InterPro" id="IPR014755">
    <property type="entry name" value="Cu-Rt/internalin_Ig-like"/>
</dbReference>
<keyword evidence="8 9" id="KW-0472">Membrane</keyword>
<feature type="transmembrane region" description="Helical" evidence="9">
    <location>
        <begin position="298"/>
        <end position="326"/>
    </location>
</feature>
<dbReference type="SUPFAM" id="SSF81296">
    <property type="entry name" value="E set domains"/>
    <property type="match status" value="1"/>
</dbReference>
<feature type="transmembrane region" description="Helical" evidence="9">
    <location>
        <begin position="203"/>
        <end position="225"/>
    </location>
</feature>
<evidence type="ECO:0000259" key="10">
    <source>
        <dbReference type="Pfam" id="PF04234"/>
    </source>
</evidence>
<dbReference type="OrthoDB" id="5242236at2"/>
<keyword evidence="7" id="KW-0186">Copper</keyword>
<evidence type="ECO:0000259" key="11">
    <source>
        <dbReference type="Pfam" id="PF05425"/>
    </source>
</evidence>
<gene>
    <name evidence="12" type="ORF">SAMN04490239_8878</name>
</gene>
<feature type="transmembrane region" description="Helical" evidence="9">
    <location>
        <begin position="172"/>
        <end position="191"/>
    </location>
</feature>
<feature type="domain" description="CopC" evidence="10">
    <location>
        <begin position="47"/>
        <end position="142"/>
    </location>
</feature>
<keyword evidence="2" id="KW-1003">Cell membrane</keyword>
<dbReference type="EMBL" id="FNSV01000005">
    <property type="protein sequence ID" value="SED58581.1"/>
    <property type="molecule type" value="Genomic_DNA"/>
</dbReference>
<comment type="subcellular location">
    <subcellularLocation>
        <location evidence="1">Cell membrane</location>
        <topology evidence="1">Multi-pass membrane protein</topology>
    </subcellularLocation>
</comment>
<dbReference type="InterPro" id="IPR008457">
    <property type="entry name" value="Cu-R_CopD_dom"/>
</dbReference>
<evidence type="ECO:0000256" key="1">
    <source>
        <dbReference type="ARBA" id="ARBA00004651"/>
    </source>
</evidence>
<evidence type="ECO:0000256" key="3">
    <source>
        <dbReference type="ARBA" id="ARBA00022692"/>
    </source>
</evidence>
<keyword evidence="6 9" id="KW-1133">Transmembrane helix</keyword>
<dbReference type="Pfam" id="PF04234">
    <property type="entry name" value="CopC"/>
    <property type="match status" value="1"/>
</dbReference>
<evidence type="ECO:0000313" key="13">
    <source>
        <dbReference type="Proteomes" id="UP000183561"/>
    </source>
</evidence>
<dbReference type="GO" id="GO:0005886">
    <property type="term" value="C:plasma membrane"/>
    <property type="evidence" value="ECO:0007669"/>
    <property type="project" value="UniProtKB-SubCell"/>
</dbReference>
<evidence type="ECO:0000256" key="9">
    <source>
        <dbReference type="SAM" id="Phobius"/>
    </source>
</evidence>
<evidence type="ECO:0000256" key="5">
    <source>
        <dbReference type="ARBA" id="ARBA00022729"/>
    </source>
</evidence>
<dbReference type="InterPro" id="IPR014756">
    <property type="entry name" value="Ig_E-set"/>
</dbReference>
<dbReference type="Pfam" id="PF05425">
    <property type="entry name" value="CopD"/>
    <property type="match status" value="1"/>
</dbReference>
<proteinExistence type="predicted"/>